<dbReference type="EMBL" id="CP048029">
    <property type="protein sequence ID" value="QIK36740.1"/>
    <property type="molecule type" value="Genomic_DNA"/>
</dbReference>
<feature type="domain" description="YhdP central" evidence="2">
    <location>
        <begin position="4"/>
        <end position="823"/>
    </location>
</feature>
<evidence type="ECO:0000256" key="1">
    <source>
        <dbReference type="SAM" id="MobiDB-lite"/>
    </source>
</evidence>
<dbReference type="PANTHER" id="PTHR38690">
    <property type="entry name" value="PROTEASE-RELATED"/>
    <property type="match status" value="1"/>
</dbReference>
<dbReference type="RefSeq" id="WP_166269177.1">
    <property type="nucleotide sequence ID" value="NZ_CP048029.1"/>
</dbReference>
<dbReference type="InterPro" id="IPR011836">
    <property type="entry name" value="YhdP"/>
</dbReference>
<accession>A0A6G7VA05</accession>
<protein>
    <recommendedName>
        <fullName evidence="2">YhdP central domain-containing protein</fullName>
    </recommendedName>
</protein>
<dbReference type="KEGG" id="cjap:GWK36_00575"/>
<organism evidence="3 4">
    <name type="scientific">Caldichromatium japonicum</name>
    <dbReference type="NCBI Taxonomy" id="2699430"/>
    <lineage>
        <taxon>Bacteria</taxon>
        <taxon>Pseudomonadati</taxon>
        <taxon>Pseudomonadota</taxon>
        <taxon>Gammaproteobacteria</taxon>
        <taxon>Chromatiales</taxon>
        <taxon>Chromatiaceae</taxon>
        <taxon>Caldichromatium</taxon>
    </lineage>
</organism>
<evidence type="ECO:0000259" key="2">
    <source>
        <dbReference type="Pfam" id="PF13116"/>
    </source>
</evidence>
<dbReference type="InterPro" id="IPR025263">
    <property type="entry name" value="YhdP_central"/>
</dbReference>
<dbReference type="Pfam" id="PF13116">
    <property type="entry name" value="YhdP"/>
    <property type="match status" value="1"/>
</dbReference>
<dbReference type="AlphaFoldDB" id="A0A6G7VA05"/>
<name>A0A6G7VA05_9GAMM</name>
<keyword evidence="4" id="KW-1185">Reference proteome</keyword>
<reference evidence="4" key="1">
    <citation type="submission" date="2020-01" db="EMBL/GenBank/DDBJ databases">
        <title>Caldichromatium gen. nov., sp. nov., a thermophilic purple sulfur bacterium member of the family Chromatiaceae isolated from Nakabusa hot spring, Japan.</title>
        <authorList>
            <person name="Saini M.K."/>
            <person name="Hanada S."/>
            <person name="Tank M."/>
        </authorList>
    </citation>
    <scope>NUCLEOTIDE SEQUENCE [LARGE SCALE GENOMIC DNA]</scope>
    <source>
        <strain evidence="4">No.7</strain>
    </source>
</reference>
<dbReference type="PANTHER" id="PTHR38690:SF1">
    <property type="entry name" value="PROTEASE"/>
    <property type="match status" value="1"/>
</dbReference>
<dbReference type="Proteomes" id="UP000502699">
    <property type="component" value="Chromosome"/>
</dbReference>
<evidence type="ECO:0000313" key="3">
    <source>
        <dbReference type="EMBL" id="QIK36740.1"/>
    </source>
</evidence>
<evidence type="ECO:0000313" key="4">
    <source>
        <dbReference type="Proteomes" id="UP000502699"/>
    </source>
</evidence>
<proteinExistence type="predicted"/>
<feature type="region of interest" description="Disordered" evidence="1">
    <location>
        <begin position="1196"/>
        <end position="1217"/>
    </location>
</feature>
<gene>
    <name evidence="3" type="ORF">GWK36_00575</name>
</gene>
<sequence length="1217" mass="131995">MRAWLTAIGLTVLVILAVLVSILRLAPPLPEAYRAALSEYLSTQLGYRVRFGSARIGLSGLRPRLRLEGVAFSRPLAEVSAVQSVQTDAPILEAQALELDLDLAALLKGHGPQLTGVRLVGGRLVIAQGADRGSWWPRLEATGGDSSSRQQPGLGQMFAHLLTRGWAEWTGGEVLLVDATARPLLRLTDIRLHLDNAGAHHGLELDARLVAPAPWLSAAEPGVRGVPTVRDLRFFSSLLRRWHPAGAEDAKASQRLHLALRLSGPPTDPLRWQGQGYGRLEVQDLGWIWPAGLLGLDRIATHRAQLSVWLTIGESRLLDALADVQIQGLRPRRARDGSSAQDPIPPGDLAVIVQFRRLDAGWQVLIQGQNLGLPDARIADLEVELRLGLDGSAQTLSGQMAGAELEALRRLLAVAPWGLPPQAMQLLGLHLRGTLDELGVWLAFARDTGQARWQFKARLSGLGIMSPNEQWGVAGLDLWLGGDQDGGWGRLGSQGLKLSLSPIFDRPLHLDRLTGRLDWSRLEQGGWQLTAYQVGLDNADLSGRMRLELAWPKGDPQPEIDLSAHVQGREGAPFRPYLPTGLMHPRLVHWLESSIRPGQVTEGHLRFMGPLNAASLHEGQPRLTLDLAFAGVRLDYWPGWPPLTAATGRLSLRDQALDLHLERAHLLDSELSGRLSLPHVRQVERLPIRLEAEGPFADGRRFLAALPPPGLRLAQTLQGVEFGGQARWALDLDVPLAQGKALTFNGQLNWPAPARLSLPDPSIRLSGFSGTVHFNERGIAPSTLTARLGRADALTDRPVRLALATRSKGLDVEVAADVLDLDALTWGQKGTADLGVFAVERLVVTAEQLRLAGISLDAARIEAMSGKAGWHLRLSAGELSGELDWPAQATGQVSLRIDRLDLKPFFKTRPGNPEVRPLPRDWPPLRVHIDQVVWGAALLGALDLECQPAALGARCPRLLLDAPGLLRIEGQGEWQTGTDGSGHLLLDASSPDPGRLLAALDERSAIAAEHASARLDLAWAGGPWAFDWRRAAGRLELALGPGRLLKIEPGVGRLLGVIDLGSIGRRLALDFSDLHAPGFAFERLDGQIAIEHGQARFADLRIEGPSARILVTGTSNLLTQRLDQRILIEPKLGPGLAVASAIAGGPAIGAAVWLVDRAAGNPLALLGRYEYRLTGSWDDPHWSRLGWEPLGKLKTQFPQQDQTPGRAGRSNHFLDQP</sequence>